<protein>
    <recommendedName>
        <fullName evidence="2">DUF1800 domain-containing protein</fullName>
    </recommendedName>
</protein>
<dbReference type="EMBL" id="UINC01022235">
    <property type="protein sequence ID" value="SVA91441.1"/>
    <property type="molecule type" value="Genomic_DNA"/>
</dbReference>
<evidence type="ECO:0008006" key="2">
    <source>
        <dbReference type="Google" id="ProtNLM"/>
    </source>
</evidence>
<dbReference type="AlphaFoldDB" id="A0A381ZR47"/>
<proteinExistence type="predicted"/>
<gene>
    <name evidence="1" type="ORF">METZ01_LOCUS144295</name>
</gene>
<organism evidence="1">
    <name type="scientific">marine metagenome</name>
    <dbReference type="NCBI Taxonomy" id="408172"/>
    <lineage>
        <taxon>unclassified sequences</taxon>
        <taxon>metagenomes</taxon>
        <taxon>ecological metagenomes</taxon>
    </lineage>
</organism>
<sequence length="173" mass="18737">MRTMFNSDFFKNARYSKIKSPAEVVASTLKMVGSYQTPEPTIPDIGPESTYMGQSLLDPPSVEGWYTGQEWINSGSLLARINFVADRVANTSLPGISAIIGHIKSDGVNSPEELVEASLEHMGFLEVGDETMSQLLDHAKAEGNMNWTDEAAAGTRVGEMLALVGATTEYQFG</sequence>
<dbReference type="Pfam" id="PF08811">
    <property type="entry name" value="DUF1800"/>
    <property type="match status" value="1"/>
</dbReference>
<name>A0A381ZR47_9ZZZZ</name>
<evidence type="ECO:0000313" key="1">
    <source>
        <dbReference type="EMBL" id="SVA91441.1"/>
    </source>
</evidence>
<accession>A0A381ZR47</accession>
<reference evidence="1" key="1">
    <citation type="submission" date="2018-05" db="EMBL/GenBank/DDBJ databases">
        <authorList>
            <person name="Lanie J.A."/>
            <person name="Ng W.-L."/>
            <person name="Kazmierczak K.M."/>
            <person name="Andrzejewski T.M."/>
            <person name="Davidsen T.M."/>
            <person name="Wayne K.J."/>
            <person name="Tettelin H."/>
            <person name="Glass J.I."/>
            <person name="Rusch D."/>
            <person name="Podicherti R."/>
            <person name="Tsui H.-C.T."/>
            <person name="Winkler M.E."/>
        </authorList>
    </citation>
    <scope>NUCLEOTIDE SEQUENCE</scope>
</reference>
<dbReference type="InterPro" id="IPR014917">
    <property type="entry name" value="DUF1800"/>
</dbReference>